<dbReference type="SUPFAM" id="SSF81321">
    <property type="entry name" value="Family A G protein-coupled receptor-like"/>
    <property type="match status" value="1"/>
</dbReference>
<dbReference type="EnsemblMetazoa" id="CLYHEMT005564.1">
    <property type="protein sequence ID" value="CLYHEMP005564.1"/>
    <property type="gene ID" value="CLYHEMG005564"/>
</dbReference>
<feature type="transmembrane region" description="Helical" evidence="7">
    <location>
        <begin position="104"/>
        <end position="128"/>
    </location>
</feature>
<protein>
    <recommendedName>
        <fullName evidence="8">G-protein coupled receptors family 1 profile domain-containing protein</fullName>
    </recommendedName>
</protein>
<sequence>MEEISSYRFKYLIPIIIGFIFLFNALAMIGLHRKRKDRDHLIRLLLIFFWNLCFCDIAVGFVLIINTILNRVLDNPENPVVNNSDNPVNKNQDIVRSMEILEAMILRISLIVSSLVLFIVTLIRIMALTKTYFRYRVNRAIVININATVWVAALLLAGTHKCIFEFYLSKNGHGKYEELFVPIILFPSVFVLTGCHCAILRILHVHGMSMQTYIETLRSYNNTRTSKKKNTWNIFATFGRSAGKGIKKKAKEPIVIDSGPKSKSKNNVIIENHYVCDTNNKRKQKLDLNTQYEMDKERCKRQVEALFSTKDISLLRFEVLTFLICWLPLSLVEMFHVIGFDDTWYDYSDMRHYTLIIVYLKSILTPFTLLVHKRKVFLCLRKTPLRATEDSTLKSTCSTVTTVM</sequence>
<evidence type="ECO:0000313" key="10">
    <source>
        <dbReference type="Proteomes" id="UP000594262"/>
    </source>
</evidence>
<feature type="transmembrane region" description="Helical" evidence="7">
    <location>
        <begin position="352"/>
        <end position="372"/>
    </location>
</feature>
<evidence type="ECO:0000256" key="7">
    <source>
        <dbReference type="SAM" id="Phobius"/>
    </source>
</evidence>
<evidence type="ECO:0000259" key="8">
    <source>
        <dbReference type="PROSITE" id="PS50262"/>
    </source>
</evidence>
<evidence type="ECO:0000256" key="1">
    <source>
        <dbReference type="ARBA" id="ARBA00004651"/>
    </source>
</evidence>
<evidence type="ECO:0000256" key="2">
    <source>
        <dbReference type="ARBA" id="ARBA00022475"/>
    </source>
</evidence>
<dbReference type="GO" id="GO:0005886">
    <property type="term" value="C:plasma membrane"/>
    <property type="evidence" value="ECO:0007669"/>
    <property type="project" value="UniProtKB-SubCell"/>
</dbReference>
<evidence type="ECO:0000256" key="5">
    <source>
        <dbReference type="ARBA" id="ARBA00023136"/>
    </source>
</evidence>
<accession>A0A7M5VAN6</accession>
<name>A0A7M5VAN6_9CNID</name>
<dbReference type="Gene3D" id="1.20.1070.10">
    <property type="entry name" value="Rhodopsin 7-helix transmembrane proteins"/>
    <property type="match status" value="1"/>
</dbReference>
<keyword evidence="3 7" id="KW-0812">Transmembrane</keyword>
<evidence type="ECO:0000256" key="4">
    <source>
        <dbReference type="ARBA" id="ARBA00022989"/>
    </source>
</evidence>
<dbReference type="InterPro" id="IPR017452">
    <property type="entry name" value="GPCR_Rhodpsn_7TM"/>
</dbReference>
<keyword evidence="6" id="KW-0675">Receptor</keyword>
<reference evidence="9" key="1">
    <citation type="submission" date="2021-01" db="UniProtKB">
        <authorList>
            <consortium name="EnsemblMetazoa"/>
        </authorList>
    </citation>
    <scope>IDENTIFICATION</scope>
</reference>
<feature type="domain" description="G-protein coupled receptors family 1 profile" evidence="8">
    <location>
        <begin position="23"/>
        <end position="369"/>
    </location>
</feature>
<feature type="transmembrane region" description="Helical" evidence="7">
    <location>
        <begin position="12"/>
        <end position="32"/>
    </location>
</feature>
<evidence type="ECO:0000256" key="6">
    <source>
        <dbReference type="ARBA" id="ARBA00023170"/>
    </source>
</evidence>
<feature type="transmembrane region" description="Helical" evidence="7">
    <location>
        <begin position="44"/>
        <end position="69"/>
    </location>
</feature>
<evidence type="ECO:0000313" key="9">
    <source>
        <dbReference type="EnsemblMetazoa" id="CLYHEMP005564.1"/>
    </source>
</evidence>
<dbReference type="AlphaFoldDB" id="A0A7M5VAN6"/>
<organism evidence="9 10">
    <name type="scientific">Clytia hemisphaerica</name>
    <dbReference type="NCBI Taxonomy" id="252671"/>
    <lineage>
        <taxon>Eukaryota</taxon>
        <taxon>Metazoa</taxon>
        <taxon>Cnidaria</taxon>
        <taxon>Hydrozoa</taxon>
        <taxon>Hydroidolina</taxon>
        <taxon>Leptothecata</taxon>
        <taxon>Obeliida</taxon>
        <taxon>Clytiidae</taxon>
        <taxon>Clytia</taxon>
    </lineage>
</organism>
<keyword evidence="4 7" id="KW-1133">Transmembrane helix</keyword>
<keyword evidence="10" id="KW-1185">Reference proteome</keyword>
<dbReference type="PROSITE" id="PS50262">
    <property type="entry name" value="G_PROTEIN_RECEP_F1_2"/>
    <property type="match status" value="1"/>
</dbReference>
<proteinExistence type="predicted"/>
<dbReference type="CDD" id="cd00637">
    <property type="entry name" value="7tm_classA_rhodopsin-like"/>
    <property type="match status" value="1"/>
</dbReference>
<dbReference type="GO" id="GO:0004930">
    <property type="term" value="F:G protein-coupled receptor activity"/>
    <property type="evidence" value="ECO:0007669"/>
    <property type="project" value="TreeGrafter"/>
</dbReference>
<dbReference type="Proteomes" id="UP000594262">
    <property type="component" value="Unplaced"/>
</dbReference>
<keyword evidence="5 7" id="KW-0472">Membrane</keyword>
<keyword evidence="2" id="KW-1003">Cell membrane</keyword>
<comment type="subcellular location">
    <subcellularLocation>
        <location evidence="1">Cell membrane</location>
        <topology evidence="1">Multi-pass membrane protein</topology>
    </subcellularLocation>
</comment>
<feature type="transmembrane region" description="Helical" evidence="7">
    <location>
        <begin position="319"/>
        <end position="340"/>
    </location>
</feature>
<dbReference type="PANTHER" id="PTHR24241">
    <property type="entry name" value="NEUROPEPTIDE RECEPTOR-RELATED G-PROTEIN COUPLED RECEPTOR"/>
    <property type="match status" value="1"/>
</dbReference>
<evidence type="ECO:0000256" key="3">
    <source>
        <dbReference type="ARBA" id="ARBA00022692"/>
    </source>
</evidence>
<feature type="transmembrane region" description="Helical" evidence="7">
    <location>
        <begin position="179"/>
        <end position="203"/>
    </location>
</feature>
<feature type="transmembrane region" description="Helical" evidence="7">
    <location>
        <begin position="140"/>
        <end position="159"/>
    </location>
</feature>